<dbReference type="AlphaFoldDB" id="A0ABD7HG80"/>
<protein>
    <submittedName>
        <fullName evidence="2">Uncharacterized protein</fullName>
    </submittedName>
</protein>
<comment type="caution">
    <text evidence="2">The sequence shown here is derived from an EMBL/GenBank/DDBJ whole genome shotgun (WGS) entry which is preliminary data.</text>
</comment>
<evidence type="ECO:0000313" key="2">
    <source>
        <dbReference type="EMBL" id="RIT28649.1"/>
    </source>
</evidence>
<proteinExistence type="predicted"/>
<dbReference type="Proteomes" id="UP000284557">
    <property type="component" value="Unassembled WGS sequence"/>
</dbReference>
<organism evidence="2 3">
    <name type="scientific">Mycobacteroides abscessus</name>
    <dbReference type="NCBI Taxonomy" id="36809"/>
    <lineage>
        <taxon>Bacteria</taxon>
        <taxon>Bacillati</taxon>
        <taxon>Actinomycetota</taxon>
        <taxon>Actinomycetes</taxon>
        <taxon>Mycobacteriales</taxon>
        <taxon>Mycobacteriaceae</taxon>
        <taxon>Mycobacteroides</taxon>
    </lineage>
</organism>
<evidence type="ECO:0000313" key="3">
    <source>
        <dbReference type="Proteomes" id="UP000284557"/>
    </source>
</evidence>
<gene>
    <name evidence="2" type="ORF">D2E76_27315</name>
</gene>
<name>A0ABD7HG80_9MYCO</name>
<feature type="region of interest" description="Disordered" evidence="1">
    <location>
        <begin position="1"/>
        <end position="24"/>
    </location>
</feature>
<accession>A0ABD7HG80</accession>
<sequence length="77" mass="9233">MLNHNVIDQELSQPAWRRQPRTEEQAREAAFQKYLKNRATYEARVMEGGKKLPPGWNWNDGDIGAQRELFMRRYRNN</sequence>
<reference evidence="2 3" key="1">
    <citation type="submission" date="2018-08" db="EMBL/GenBank/DDBJ databases">
        <title>Linezolid Resistance in Mycobacterium abscessus: MIC Distribution and Comprehensive Investigation of Resistance Mechanisms.</title>
        <authorList>
            <person name="Ye M."/>
            <person name="Xu L."/>
            <person name="Zou Y."/>
            <person name="Li B."/>
            <person name="Guo Q."/>
            <person name="Zhang Y."/>
            <person name="Zhan M."/>
            <person name="Xu B."/>
            <person name="Yu F."/>
            <person name="Zhang Z."/>
            <person name="Chu H."/>
        </authorList>
    </citation>
    <scope>NUCLEOTIDE SEQUENCE [LARGE SCALE GENOMIC DNA]</scope>
    <source>
        <strain evidence="2 3">G143</strain>
    </source>
</reference>
<dbReference type="RefSeq" id="WP_119596626.1">
    <property type="nucleotide sequence ID" value="NZ_QXBN01000050.1"/>
</dbReference>
<dbReference type="EMBL" id="QXBN01000050">
    <property type="protein sequence ID" value="RIT28649.1"/>
    <property type="molecule type" value="Genomic_DNA"/>
</dbReference>
<evidence type="ECO:0000256" key="1">
    <source>
        <dbReference type="SAM" id="MobiDB-lite"/>
    </source>
</evidence>